<sequence length="41" mass="4805">MASRLNAELRFEFIIYITHCNSRHSPILNAIMAYAEKILRP</sequence>
<evidence type="ECO:0000313" key="2">
    <source>
        <dbReference type="Proteomes" id="UP000509761"/>
    </source>
</evidence>
<dbReference type="Proteomes" id="UP000509761">
    <property type="component" value="Chromosome"/>
</dbReference>
<reference evidence="1 2" key="1">
    <citation type="submission" date="2019-12" db="EMBL/GenBank/DDBJ databases">
        <title>Genome sequencing and assembly of endphytes of Porphyra tenera.</title>
        <authorList>
            <person name="Park J.M."/>
            <person name="Shin R."/>
            <person name="Jo S.H."/>
        </authorList>
    </citation>
    <scope>NUCLEOTIDE SEQUENCE [LARGE SCALE GENOMIC DNA]</scope>
    <source>
        <strain evidence="1 2">GPM3</strain>
    </source>
</reference>
<accession>A0AAP9NMS3</accession>
<organism evidence="1 2">
    <name type="scientific">Vreelandella titanicae</name>
    <dbReference type="NCBI Taxonomy" id="664683"/>
    <lineage>
        <taxon>Bacteria</taxon>
        <taxon>Pseudomonadati</taxon>
        <taxon>Pseudomonadota</taxon>
        <taxon>Gammaproteobacteria</taxon>
        <taxon>Oceanospirillales</taxon>
        <taxon>Halomonadaceae</taxon>
        <taxon>Vreelandella</taxon>
    </lineage>
</organism>
<name>A0AAP9NMS3_9GAMM</name>
<dbReference type="EMBL" id="CP054580">
    <property type="protein sequence ID" value="QKS24698.1"/>
    <property type="molecule type" value="Genomic_DNA"/>
</dbReference>
<proteinExistence type="predicted"/>
<gene>
    <name evidence="1" type="ORF">FX987_02480</name>
</gene>
<protein>
    <submittedName>
        <fullName evidence="1">Uncharacterized protein</fullName>
    </submittedName>
</protein>
<dbReference type="AlphaFoldDB" id="A0AAP9NMS3"/>
<keyword evidence="2" id="KW-1185">Reference proteome</keyword>
<evidence type="ECO:0000313" key="1">
    <source>
        <dbReference type="EMBL" id="QKS24698.1"/>
    </source>
</evidence>